<reference evidence="1" key="1">
    <citation type="submission" date="2021-11" db="EMBL/GenBank/DDBJ databases">
        <title>Genome sequence.</title>
        <authorList>
            <person name="Sun Q."/>
        </authorList>
    </citation>
    <scope>NUCLEOTIDE SEQUENCE</scope>
    <source>
        <strain evidence="1">JC732</strain>
    </source>
</reference>
<protein>
    <submittedName>
        <fullName evidence="1">Winged helix-turn-helix domain-containing protein</fullName>
    </submittedName>
</protein>
<keyword evidence="2" id="KW-1185">Reference proteome</keyword>
<organism evidence="1 2">
    <name type="scientific">Blastopirellula sediminis</name>
    <dbReference type="NCBI Taxonomy" id="2894196"/>
    <lineage>
        <taxon>Bacteria</taxon>
        <taxon>Pseudomonadati</taxon>
        <taxon>Planctomycetota</taxon>
        <taxon>Planctomycetia</taxon>
        <taxon>Pirellulales</taxon>
        <taxon>Pirellulaceae</taxon>
        <taxon>Blastopirellula</taxon>
    </lineage>
</organism>
<evidence type="ECO:0000313" key="1">
    <source>
        <dbReference type="EMBL" id="MCC9631650.1"/>
    </source>
</evidence>
<evidence type="ECO:0000313" key="2">
    <source>
        <dbReference type="Proteomes" id="UP001139103"/>
    </source>
</evidence>
<dbReference type="Pfam" id="PF10771">
    <property type="entry name" value="DUF2582"/>
    <property type="match status" value="1"/>
</dbReference>
<dbReference type="InterPro" id="IPR036388">
    <property type="entry name" value="WH-like_DNA-bd_sf"/>
</dbReference>
<dbReference type="Gene3D" id="1.10.10.10">
    <property type="entry name" value="Winged helix-like DNA-binding domain superfamily/Winged helix DNA-binding domain"/>
    <property type="match status" value="1"/>
</dbReference>
<dbReference type="Proteomes" id="UP001139103">
    <property type="component" value="Unassembled WGS sequence"/>
</dbReference>
<dbReference type="EMBL" id="JAJKFT010000010">
    <property type="protein sequence ID" value="MCC9631650.1"/>
    <property type="molecule type" value="Genomic_DNA"/>
</dbReference>
<dbReference type="AlphaFoldDB" id="A0A9X1MSF9"/>
<gene>
    <name evidence="1" type="ORF">LOC68_24905</name>
</gene>
<name>A0A9X1MSF9_9BACT</name>
<dbReference type="InterPro" id="IPR019707">
    <property type="entry name" value="DUF2582"/>
</dbReference>
<proteinExistence type="predicted"/>
<comment type="caution">
    <text evidence="1">The sequence shown here is derived from an EMBL/GenBank/DDBJ whole genome shotgun (WGS) entry which is preliminary data.</text>
</comment>
<sequence>MSLSRLVKQIGLPRDQVMQAIGWLAREDKLAFEDNGRNKLVCLREET</sequence>
<accession>A0A9X1MSF9</accession>